<keyword evidence="5 6" id="KW-0472">Membrane</keyword>
<evidence type="ECO:0000256" key="5">
    <source>
        <dbReference type="ARBA" id="ARBA00023136"/>
    </source>
</evidence>
<protein>
    <submittedName>
        <fullName evidence="7">Tryptophan-rich sensory protein</fullName>
    </submittedName>
</protein>
<dbReference type="RefSeq" id="WP_202345839.1">
    <property type="nucleotide sequence ID" value="NZ_BAAAPI010000005.1"/>
</dbReference>
<sequence length="179" mass="19484">MHHRPTVARQISVGLLLLIVVAGIAYLGSLATIPNTEGWYASVRKAPWSPPNWVFGPAWSVLYVCIAVAGWLIWRSGWTRDGRNAARPALILYGVQLGLNALWTPVFFAGYPRVGEAAWWGAMVIMVLLIACVLGLIVAGARWSQAAAWLLVPYVLWLLFAATLNAAIISLNEPIGPLI</sequence>
<evidence type="ECO:0000256" key="6">
    <source>
        <dbReference type="SAM" id="Phobius"/>
    </source>
</evidence>
<dbReference type="PIRSF" id="PIRSF005859">
    <property type="entry name" value="PBR"/>
    <property type="match status" value="1"/>
</dbReference>
<comment type="subcellular location">
    <subcellularLocation>
        <location evidence="1">Membrane</location>
        <topology evidence="1">Multi-pass membrane protein</topology>
    </subcellularLocation>
</comment>
<comment type="similarity">
    <text evidence="2">Belongs to the TspO/BZRP family.</text>
</comment>
<dbReference type="EMBL" id="QYAC01000008">
    <property type="protein sequence ID" value="MBL3680569.1"/>
    <property type="molecule type" value="Genomic_DNA"/>
</dbReference>
<evidence type="ECO:0000256" key="1">
    <source>
        <dbReference type="ARBA" id="ARBA00004141"/>
    </source>
</evidence>
<dbReference type="Pfam" id="PF03073">
    <property type="entry name" value="TspO_MBR"/>
    <property type="match status" value="1"/>
</dbReference>
<comment type="caution">
    <text evidence="7">The sequence shown here is derived from an EMBL/GenBank/DDBJ whole genome shotgun (WGS) entry which is preliminary data.</text>
</comment>
<feature type="transmembrane region" description="Helical" evidence="6">
    <location>
        <begin position="53"/>
        <end position="74"/>
    </location>
</feature>
<feature type="transmembrane region" description="Helical" evidence="6">
    <location>
        <begin position="90"/>
        <end position="111"/>
    </location>
</feature>
<dbReference type="Proteomes" id="UP001645859">
    <property type="component" value="Unassembled WGS sequence"/>
</dbReference>
<evidence type="ECO:0000256" key="4">
    <source>
        <dbReference type="ARBA" id="ARBA00022989"/>
    </source>
</evidence>
<keyword evidence="8" id="KW-1185">Reference proteome</keyword>
<feature type="transmembrane region" description="Helical" evidence="6">
    <location>
        <begin position="12"/>
        <end position="33"/>
    </location>
</feature>
<name>A0ABS1SJ23_9MICO</name>
<feature type="transmembrane region" description="Helical" evidence="6">
    <location>
        <begin position="117"/>
        <end position="139"/>
    </location>
</feature>
<dbReference type="PANTHER" id="PTHR10057:SF0">
    <property type="entry name" value="TRANSLOCATOR PROTEIN"/>
    <property type="match status" value="1"/>
</dbReference>
<dbReference type="PANTHER" id="PTHR10057">
    <property type="entry name" value="PERIPHERAL-TYPE BENZODIAZEPINE RECEPTOR"/>
    <property type="match status" value="1"/>
</dbReference>
<keyword evidence="3 6" id="KW-0812">Transmembrane</keyword>
<evidence type="ECO:0000256" key="3">
    <source>
        <dbReference type="ARBA" id="ARBA00022692"/>
    </source>
</evidence>
<keyword evidence="4 6" id="KW-1133">Transmembrane helix</keyword>
<organism evidence="7 8">
    <name type="scientific">Leucobacter chromiireducens subsp. solipictus</name>
    <dbReference type="NCBI Taxonomy" id="398235"/>
    <lineage>
        <taxon>Bacteria</taxon>
        <taxon>Bacillati</taxon>
        <taxon>Actinomycetota</taxon>
        <taxon>Actinomycetes</taxon>
        <taxon>Micrococcales</taxon>
        <taxon>Microbacteriaceae</taxon>
        <taxon>Leucobacter</taxon>
    </lineage>
</organism>
<dbReference type="InterPro" id="IPR004307">
    <property type="entry name" value="TspO_MBR"/>
</dbReference>
<evidence type="ECO:0000313" key="7">
    <source>
        <dbReference type="EMBL" id="MBL3680569.1"/>
    </source>
</evidence>
<feature type="transmembrane region" description="Helical" evidence="6">
    <location>
        <begin position="146"/>
        <end position="169"/>
    </location>
</feature>
<reference evidence="7 8" key="1">
    <citation type="submission" date="2018-09" db="EMBL/GenBank/DDBJ databases">
        <title>Comparative genomics of Leucobacter spp.</title>
        <authorList>
            <person name="Reis A.C."/>
            <person name="Kolvenbach B.A."/>
            <person name="Corvini P.F.X."/>
            <person name="Nunes O.C."/>
        </authorList>
    </citation>
    <scope>NUCLEOTIDE SEQUENCE [LARGE SCALE GENOMIC DNA]</scope>
    <source>
        <strain evidence="7 8">TAN 31504</strain>
    </source>
</reference>
<evidence type="ECO:0000313" key="8">
    <source>
        <dbReference type="Proteomes" id="UP001645859"/>
    </source>
</evidence>
<evidence type="ECO:0000256" key="2">
    <source>
        <dbReference type="ARBA" id="ARBA00007524"/>
    </source>
</evidence>
<dbReference type="CDD" id="cd15904">
    <property type="entry name" value="TSPO_MBR"/>
    <property type="match status" value="1"/>
</dbReference>
<gene>
    <name evidence="7" type="ORF">D3230_14905</name>
</gene>
<dbReference type="InterPro" id="IPR038330">
    <property type="entry name" value="TspO/MBR-related_sf"/>
</dbReference>
<accession>A0ABS1SJ23</accession>
<dbReference type="Gene3D" id="1.20.1260.100">
    <property type="entry name" value="TspO/MBR protein"/>
    <property type="match status" value="1"/>
</dbReference>
<proteinExistence type="inferred from homology"/>